<evidence type="ECO:0000313" key="11">
    <source>
        <dbReference type="EMBL" id="OKH94159.1"/>
    </source>
</evidence>
<comment type="subcellular location">
    <subcellularLocation>
        <location evidence="1">Cell membrane</location>
        <topology evidence="1">Peripheral membrane protein</topology>
    </subcellularLocation>
</comment>
<dbReference type="GO" id="GO:0005524">
    <property type="term" value="F:ATP binding"/>
    <property type="evidence" value="ECO:0007669"/>
    <property type="project" value="UniProtKB-KW"/>
</dbReference>
<dbReference type="InterPro" id="IPR013563">
    <property type="entry name" value="Oligopep_ABC_C"/>
</dbReference>
<protein>
    <submittedName>
        <fullName evidence="11">ABC transporter ATP-binding protein</fullName>
    </submittedName>
</protein>
<evidence type="ECO:0000256" key="1">
    <source>
        <dbReference type="ARBA" id="ARBA00004202"/>
    </source>
</evidence>
<organism evidence="11 12">
    <name type="scientific">Streptomyces uncialis</name>
    <dbReference type="NCBI Taxonomy" id="1048205"/>
    <lineage>
        <taxon>Bacteria</taxon>
        <taxon>Bacillati</taxon>
        <taxon>Actinomycetota</taxon>
        <taxon>Actinomycetes</taxon>
        <taxon>Kitasatosporales</taxon>
        <taxon>Streptomycetaceae</taxon>
        <taxon>Streptomyces</taxon>
    </lineage>
</organism>
<dbReference type="STRING" id="1048205.AB852_16215"/>
<evidence type="ECO:0000256" key="6">
    <source>
        <dbReference type="ARBA" id="ARBA00022741"/>
    </source>
</evidence>
<dbReference type="PANTHER" id="PTHR43297:SF14">
    <property type="entry name" value="ATPASE AAA-TYPE CORE DOMAIN-CONTAINING PROTEIN"/>
    <property type="match status" value="1"/>
</dbReference>
<evidence type="ECO:0000256" key="7">
    <source>
        <dbReference type="ARBA" id="ARBA00022840"/>
    </source>
</evidence>
<proteinExistence type="inferred from homology"/>
<evidence type="ECO:0000256" key="5">
    <source>
        <dbReference type="ARBA" id="ARBA00022519"/>
    </source>
</evidence>
<dbReference type="InterPro" id="IPR050388">
    <property type="entry name" value="ABC_Ni/Peptide_Import"/>
</dbReference>
<name>A0A1Q4V8S6_9ACTN</name>
<keyword evidence="7 11" id="KW-0067">ATP-binding</keyword>
<dbReference type="InterPro" id="IPR003593">
    <property type="entry name" value="AAA+_ATPase"/>
</dbReference>
<evidence type="ECO:0000256" key="9">
    <source>
        <dbReference type="ARBA" id="ARBA00023136"/>
    </source>
</evidence>
<dbReference type="Gene3D" id="3.40.50.300">
    <property type="entry name" value="P-loop containing nucleotide triphosphate hydrolases"/>
    <property type="match status" value="1"/>
</dbReference>
<dbReference type="CDD" id="cd03257">
    <property type="entry name" value="ABC_NikE_OppD_transporters"/>
    <property type="match status" value="1"/>
</dbReference>
<sequence>MNPLLRLDGMSVRVPVAGTLREVVTDITLDLAPGEALGIVGESGSGKSMTARTVMGLLPRGSAVGGTVLLDGTDLYAPGRAGRAAAATARRGTGMVFQDARAHLDPRQRIGDFLTETGPAGRAGRTAAAAILDRVGIDDATRRLRQYPHEMSGGMLQRVMIASVLLAAPRLVLADEPTTALDVTTQAEVVALLDELRRENGTALVFITHDIDLAAACCDRIAVMYAGSLHEVHRADLLTTAPLHPYTRGLLASRPGTRTRAARLPVIPGRPLSAFEAPPGCAFATRCTHAADPCRETRPPLAPHDGGLVRCDRVTEIGAAPAPGEATR</sequence>
<evidence type="ECO:0000256" key="4">
    <source>
        <dbReference type="ARBA" id="ARBA00022475"/>
    </source>
</evidence>
<evidence type="ECO:0000256" key="2">
    <source>
        <dbReference type="ARBA" id="ARBA00005417"/>
    </source>
</evidence>
<evidence type="ECO:0000259" key="10">
    <source>
        <dbReference type="PROSITE" id="PS50893"/>
    </source>
</evidence>
<dbReference type="EMBL" id="LFBV01000003">
    <property type="protein sequence ID" value="OKH94159.1"/>
    <property type="molecule type" value="Genomic_DNA"/>
</dbReference>
<dbReference type="Proteomes" id="UP000186455">
    <property type="component" value="Unassembled WGS sequence"/>
</dbReference>
<keyword evidence="8" id="KW-1278">Translocase</keyword>
<keyword evidence="3" id="KW-0813">Transport</keyword>
<keyword evidence="12" id="KW-1185">Reference proteome</keyword>
<dbReference type="GO" id="GO:0015833">
    <property type="term" value="P:peptide transport"/>
    <property type="evidence" value="ECO:0007669"/>
    <property type="project" value="InterPro"/>
</dbReference>
<dbReference type="GO" id="GO:0005886">
    <property type="term" value="C:plasma membrane"/>
    <property type="evidence" value="ECO:0007669"/>
    <property type="project" value="UniProtKB-SubCell"/>
</dbReference>
<keyword evidence="9" id="KW-0472">Membrane</keyword>
<dbReference type="RefSeq" id="WP_073788802.1">
    <property type="nucleotide sequence ID" value="NZ_LFBV01000003.1"/>
</dbReference>
<keyword evidence="4" id="KW-1003">Cell membrane</keyword>
<accession>A0A1Q4V8S6</accession>
<dbReference type="PROSITE" id="PS50893">
    <property type="entry name" value="ABC_TRANSPORTER_2"/>
    <property type="match status" value="1"/>
</dbReference>
<dbReference type="InterPro" id="IPR017871">
    <property type="entry name" value="ABC_transporter-like_CS"/>
</dbReference>
<keyword evidence="5" id="KW-0997">Cell inner membrane</keyword>
<dbReference type="InterPro" id="IPR003439">
    <property type="entry name" value="ABC_transporter-like_ATP-bd"/>
</dbReference>
<feature type="domain" description="ABC transporter" evidence="10">
    <location>
        <begin position="5"/>
        <end position="251"/>
    </location>
</feature>
<dbReference type="InterPro" id="IPR027417">
    <property type="entry name" value="P-loop_NTPase"/>
</dbReference>
<dbReference type="PROSITE" id="PS00211">
    <property type="entry name" value="ABC_TRANSPORTER_1"/>
    <property type="match status" value="1"/>
</dbReference>
<comment type="caution">
    <text evidence="11">The sequence shown here is derived from an EMBL/GenBank/DDBJ whole genome shotgun (WGS) entry which is preliminary data.</text>
</comment>
<dbReference type="Pfam" id="PF08352">
    <property type="entry name" value="oligo_HPY"/>
    <property type="match status" value="1"/>
</dbReference>
<reference evidence="11 12" key="1">
    <citation type="submission" date="2015-06" db="EMBL/GenBank/DDBJ databases">
        <title>Cloning and characterization of the uncialamcin biosynthetic gene cluster.</title>
        <authorList>
            <person name="Yan X."/>
            <person name="Huang T."/>
            <person name="Ge H."/>
            <person name="Shen B."/>
        </authorList>
    </citation>
    <scope>NUCLEOTIDE SEQUENCE [LARGE SCALE GENOMIC DNA]</scope>
    <source>
        <strain evidence="11 12">DCA2648</strain>
    </source>
</reference>
<keyword evidence="6" id="KW-0547">Nucleotide-binding</keyword>
<gene>
    <name evidence="11" type="ORF">AB852_16215</name>
</gene>
<evidence type="ECO:0000256" key="3">
    <source>
        <dbReference type="ARBA" id="ARBA00022448"/>
    </source>
</evidence>
<dbReference type="SMART" id="SM00382">
    <property type="entry name" value="AAA"/>
    <property type="match status" value="1"/>
</dbReference>
<dbReference type="AlphaFoldDB" id="A0A1Q4V8S6"/>
<evidence type="ECO:0000256" key="8">
    <source>
        <dbReference type="ARBA" id="ARBA00022967"/>
    </source>
</evidence>
<dbReference type="GO" id="GO:0016887">
    <property type="term" value="F:ATP hydrolysis activity"/>
    <property type="evidence" value="ECO:0007669"/>
    <property type="project" value="InterPro"/>
</dbReference>
<dbReference type="PANTHER" id="PTHR43297">
    <property type="entry name" value="OLIGOPEPTIDE TRANSPORT ATP-BINDING PROTEIN APPD"/>
    <property type="match status" value="1"/>
</dbReference>
<dbReference type="NCBIfam" id="TIGR01727">
    <property type="entry name" value="oligo_HPY"/>
    <property type="match status" value="1"/>
</dbReference>
<evidence type="ECO:0000313" key="12">
    <source>
        <dbReference type="Proteomes" id="UP000186455"/>
    </source>
</evidence>
<comment type="similarity">
    <text evidence="2">Belongs to the ABC transporter superfamily.</text>
</comment>
<dbReference type="SUPFAM" id="SSF52540">
    <property type="entry name" value="P-loop containing nucleoside triphosphate hydrolases"/>
    <property type="match status" value="1"/>
</dbReference>
<dbReference type="Pfam" id="PF00005">
    <property type="entry name" value="ABC_tran"/>
    <property type="match status" value="1"/>
</dbReference>